<dbReference type="Pfam" id="PF09279">
    <property type="entry name" value="EF-hand_like"/>
    <property type="match status" value="1"/>
</dbReference>
<dbReference type="PANTHER" id="PTHR10336">
    <property type="entry name" value="PHOSPHOINOSITIDE-SPECIFIC PHOSPHOLIPASE C FAMILY PROTEIN"/>
    <property type="match status" value="1"/>
</dbReference>
<evidence type="ECO:0000256" key="1">
    <source>
        <dbReference type="ARBA" id="ARBA00001913"/>
    </source>
</evidence>
<dbReference type="SUPFAM" id="SSF51695">
    <property type="entry name" value="PLC-like phosphodiesterases"/>
    <property type="match status" value="1"/>
</dbReference>
<name>A0ABM0MJ97_SACKO</name>
<dbReference type="PANTHER" id="PTHR10336:SF80">
    <property type="entry name" value="C2 DOMAIN-CONTAINING PROTEIN"/>
    <property type="match status" value="1"/>
</dbReference>
<comment type="cofactor">
    <cofactor evidence="1">
        <name>Ca(2+)</name>
        <dbReference type="ChEBI" id="CHEBI:29108"/>
    </cofactor>
</comment>
<dbReference type="Pfam" id="PF00387">
    <property type="entry name" value="PI-PLC-Y"/>
    <property type="match status" value="1"/>
</dbReference>
<dbReference type="Pfam" id="PF00168">
    <property type="entry name" value="C2"/>
    <property type="match status" value="1"/>
</dbReference>
<organism evidence="13 14">
    <name type="scientific">Saccoglossus kowalevskii</name>
    <name type="common">Acorn worm</name>
    <dbReference type="NCBI Taxonomy" id="10224"/>
    <lineage>
        <taxon>Eukaryota</taxon>
        <taxon>Metazoa</taxon>
        <taxon>Hemichordata</taxon>
        <taxon>Enteropneusta</taxon>
        <taxon>Harrimaniidae</taxon>
        <taxon>Saccoglossus</taxon>
    </lineage>
</organism>
<evidence type="ECO:0000256" key="7">
    <source>
        <dbReference type="ARBA" id="ARBA00023674"/>
    </source>
</evidence>
<dbReference type="PROSITE" id="PS50008">
    <property type="entry name" value="PIPLC_Y_DOMAIN"/>
    <property type="match status" value="1"/>
</dbReference>
<dbReference type="SMART" id="SM00148">
    <property type="entry name" value="PLCXc"/>
    <property type="match status" value="1"/>
</dbReference>
<feature type="region of interest" description="Disordered" evidence="9">
    <location>
        <begin position="1395"/>
        <end position="1415"/>
    </location>
</feature>
<dbReference type="SMART" id="SM00239">
    <property type="entry name" value="C2"/>
    <property type="match status" value="1"/>
</dbReference>
<keyword evidence="13" id="KW-1185">Reference proteome</keyword>
<dbReference type="Gene3D" id="1.10.238.10">
    <property type="entry name" value="EF-hand"/>
    <property type="match status" value="2"/>
</dbReference>
<dbReference type="InterPro" id="IPR015359">
    <property type="entry name" value="PLC_EF-hand-like"/>
</dbReference>
<feature type="region of interest" description="Disordered" evidence="9">
    <location>
        <begin position="1296"/>
        <end position="1316"/>
    </location>
</feature>
<dbReference type="SUPFAM" id="SSF47473">
    <property type="entry name" value="EF-hand"/>
    <property type="match status" value="1"/>
</dbReference>
<dbReference type="PROSITE" id="PS50222">
    <property type="entry name" value="EF_HAND_2"/>
    <property type="match status" value="1"/>
</dbReference>
<dbReference type="SUPFAM" id="SSF50729">
    <property type="entry name" value="PH domain-like"/>
    <property type="match status" value="1"/>
</dbReference>
<feature type="region of interest" description="Disordered" evidence="9">
    <location>
        <begin position="588"/>
        <end position="611"/>
    </location>
</feature>
<dbReference type="InterPro" id="IPR011992">
    <property type="entry name" value="EF-hand-dom_pair"/>
</dbReference>
<dbReference type="CDD" id="cd00275">
    <property type="entry name" value="C2_PLC_like"/>
    <property type="match status" value="1"/>
</dbReference>
<evidence type="ECO:0000256" key="4">
    <source>
        <dbReference type="ARBA" id="ARBA00022963"/>
    </source>
</evidence>
<evidence type="ECO:0000256" key="3">
    <source>
        <dbReference type="ARBA" id="ARBA00022837"/>
    </source>
</evidence>
<feature type="compositionally biased region" description="Low complexity" evidence="9">
    <location>
        <begin position="1103"/>
        <end position="1115"/>
    </location>
</feature>
<accession>A0ABM0MJ97</accession>
<dbReference type="PRINTS" id="PR00390">
    <property type="entry name" value="PHPHLIPASEC"/>
</dbReference>
<dbReference type="PROSITE" id="PS00018">
    <property type="entry name" value="EF_HAND_1"/>
    <property type="match status" value="1"/>
</dbReference>
<feature type="compositionally biased region" description="Basic and acidic residues" evidence="9">
    <location>
        <begin position="1396"/>
        <end position="1408"/>
    </location>
</feature>
<feature type="region of interest" description="Disordered" evidence="9">
    <location>
        <begin position="1087"/>
        <end position="1140"/>
    </location>
</feature>
<gene>
    <name evidence="14" type="primary">LOC100374538</name>
</gene>
<feature type="domain" description="PI-PLC Y-box" evidence="11">
    <location>
        <begin position="633"/>
        <end position="745"/>
    </location>
</feature>
<protein>
    <recommendedName>
        <fullName evidence="2 8">Phosphoinositide phospholipase C</fullName>
        <ecNumber evidence="2 8">3.1.4.11</ecNumber>
    </recommendedName>
</protein>
<dbReference type="InterPro" id="IPR018247">
    <property type="entry name" value="EF_Hand_1_Ca_BS"/>
</dbReference>
<keyword evidence="8" id="KW-0378">Hydrolase</keyword>
<feature type="compositionally biased region" description="Basic residues" evidence="9">
    <location>
        <begin position="485"/>
        <end position="500"/>
    </location>
</feature>
<evidence type="ECO:0000313" key="14">
    <source>
        <dbReference type="RefSeq" id="XP_006820088.1"/>
    </source>
</evidence>
<reference evidence="14" key="1">
    <citation type="submission" date="2025-08" db="UniProtKB">
        <authorList>
            <consortium name="RefSeq"/>
        </authorList>
    </citation>
    <scope>IDENTIFICATION</scope>
    <source>
        <tissue evidence="14">Testes</tissue>
    </source>
</reference>
<evidence type="ECO:0000259" key="10">
    <source>
        <dbReference type="PROSITE" id="PS50004"/>
    </source>
</evidence>
<dbReference type="Gene3D" id="3.20.20.190">
    <property type="entry name" value="Phosphatidylinositol (PI) phosphodiesterase"/>
    <property type="match status" value="2"/>
</dbReference>
<dbReference type="InterPro" id="IPR017946">
    <property type="entry name" value="PLC-like_Pdiesterase_TIM-brl"/>
</dbReference>
<dbReference type="CDD" id="cd13364">
    <property type="entry name" value="PH_PLC_eta"/>
    <property type="match status" value="1"/>
</dbReference>
<comment type="catalytic activity">
    <reaction evidence="7">
        <text>a 1,2-diacyl-sn-glycero-3-phospho-(1D-myo-inositol-4,5-bisphosphate) + H2O = 1D-myo-inositol 1,4,5-trisphosphate + a 1,2-diacyl-sn-glycerol + H(+)</text>
        <dbReference type="Rhea" id="RHEA:33179"/>
        <dbReference type="ChEBI" id="CHEBI:15377"/>
        <dbReference type="ChEBI" id="CHEBI:15378"/>
        <dbReference type="ChEBI" id="CHEBI:17815"/>
        <dbReference type="ChEBI" id="CHEBI:58456"/>
        <dbReference type="ChEBI" id="CHEBI:203600"/>
        <dbReference type="EC" id="3.1.4.11"/>
    </reaction>
    <physiologicalReaction direction="left-to-right" evidence="7">
        <dbReference type="Rhea" id="RHEA:33180"/>
    </physiologicalReaction>
</comment>
<dbReference type="Gene3D" id="2.30.29.30">
    <property type="entry name" value="Pleckstrin-homology domain (PH domain)/Phosphotyrosine-binding domain (PTB)"/>
    <property type="match status" value="1"/>
</dbReference>
<sequence length="1862" mass="210832">MQQAVSMVKVKGQGHMITRSFYLDQDKTSIRWKPSRKVDAKIPIDCIREIRQGASTDVFLKCQDGMFDSSCCFSIIYGNQCDVLDLVARQQEDATVWTVGLKYLMAGMSEEESHTQQQRLRDQWLKSTFKSADKSGDGLLSIGEVIMLLHRLNVNLSKRKVRQMFKEADTNITDQNEGLLDFDEFVSFYKRISTRKEIYMLLLRYGNGKEYLTAAELAHFLETEQTMTSVSLRYCLDVIKNFEPVPDNAKNGWLGIDGFSRYLLSREGDIFNPIHSKVHQDMTRPLSHYYIAASHNTYLLGDQLLSKSSMDVYAFVLQNGCRCVEVDCWDGPDGEPMVYHGYTLTSKIPFKNVIQTINKYAFTSSPYPLIVSVENHCCLEQQKIMASYMKEIFGDHLNIDPPDRHARYLPSPEQLKYKILIKAKKLPPGLDERIESGEVSDEDSADEMEEQFKVKDSLRYKQVECFAKAKLASLARESASPTRRINFKFPRKSPSKRSRSKSFSEGAMDPETAHYLHQQSNLVEEPKRRTSLSASFGKLKLSKKKRQSLPGLDPMYVHSEEMTPEYSTSAKIEHGKLKFKTRRASEVALQSKLRRNSDTSSASSKENLDTIGQQRRRVSICTRKNTVMLSRHLSDLVKYTMSVGFNDFTYNTPCWELPSFGESKAFQLALNRGQQFTHFNKRKLSRCYPAAYRIDSSNYNPVPMWNCGIQLVALNYQTDGRAMQLNNAKFSTNGQCGFVLKPEVLCDEKSMFDPHTTEPIPGVLRKQLIIRIQSGQQLPKPPQSILGERGEIIDPYVEVEIIGIPIDCARRQTRTIQDNGFNPVWDETMVFTINLPELALVRIVVWDEDPIGRDFIGQKTLPFTSILPGYRHIRLEGLNEASIFVHITINDFSDKIKNKANRKRNILSKTGRQTTLEAPERVSLRKKSFTSKLRRQSSVPNMPSSSRRPRDAPAIHGIRTENNNADKGISKKKTVTFVTPVSYVLPRVVKAWLDENTNRNIGPVEIQMILRFMTISQLLTAVREGQLCINVVGYDPIPHKKQLYIKHLQAPPCYTEAVKRSLLYRKRGFHGLKPHIRYELSSSLSSMSSTILPDTSTDRDSLDSSSVASTNSSSHDMMDTKHVKGTSYRNGGYMPVRDVTNSYPKRSVKTTKKKKYIKSQHINQSQSSLSHPFSLCHEIDRTNETMRPDVMDAASALLMLHGAENREVFPRDVKTFCDEEMECSSTSEYRETDTISELTTSSESSSEDERNQPTYQTIMKTIAMNNPVSEYDEDVMKDDIDSADIGKSTTCDFLIDSESSSNQTTSRNSRSASHSTKYTDLQIISDQDKYIDKQEIKMTHHLLNPKQTPKSKCINIQGEKHKSIRPSTNSMTVFAVLSKPNKFVGATEVKYANSDAKPEEKQYREKQNEPPNLEVVSPDISMDVTSNDHIWSSNLSTCSSSDSGEGFYSDYSPNVTLERPAKSAKTVSNKARHDSTKGLLIKIQHNTARRIKHEQGKEKAKRYVAGHSNTDTNQFGNVYANHNGNLPHSNLNGRDDKEMKLRTDNQIHTANCGTSSDVSKDDTTIHKIKMSQSVSISVDCNSDSSCDGHSTTSSSSVETVVDMSLECLGKCTPKTSTVIPAKKANSLSLDNLTLRQIFNQSEYQSFMENMSKSNHKDCSKNNKFRNDNEPQTRKLDKKLGPKHYEAILKRSTSSFNKNKSASTTSVADQLKMLTSMDDDFAVAAEKIHQIDCFSNEDKTINSSQSNTRTDCLDNGIGQKVGVNKHAVLLEYTPQLSKTKTKTTPASETMSKRSKLSQSLSHLTDFKMPLLTRKKTENVDGYLSDETWQQKRCEPKKDTRSSVFHVQRFGAAVFALVKTQSNN</sequence>
<dbReference type="EC" id="3.1.4.11" evidence="2 8"/>
<evidence type="ECO:0000256" key="2">
    <source>
        <dbReference type="ARBA" id="ARBA00012368"/>
    </source>
</evidence>
<dbReference type="CDD" id="cd16205">
    <property type="entry name" value="EFh_PI-PLCeta"/>
    <property type="match status" value="1"/>
</dbReference>
<dbReference type="Pfam" id="PF00388">
    <property type="entry name" value="PI-PLC-X"/>
    <property type="match status" value="1"/>
</dbReference>
<evidence type="ECO:0000259" key="11">
    <source>
        <dbReference type="PROSITE" id="PS50008"/>
    </source>
</evidence>
<dbReference type="InterPro" id="IPR000008">
    <property type="entry name" value="C2_dom"/>
</dbReference>
<dbReference type="GeneID" id="100374538"/>
<evidence type="ECO:0000256" key="8">
    <source>
        <dbReference type="RuleBase" id="RU361133"/>
    </source>
</evidence>
<dbReference type="InterPro" id="IPR001711">
    <property type="entry name" value="PLipase_C_Pinositol-sp_Y"/>
</dbReference>
<feature type="compositionally biased region" description="Polar residues" evidence="9">
    <location>
        <begin position="936"/>
        <end position="946"/>
    </location>
</feature>
<dbReference type="InterPro" id="IPR001849">
    <property type="entry name" value="PH_domain"/>
</dbReference>
<feature type="compositionally biased region" description="Low complexity" evidence="9">
    <location>
        <begin position="1235"/>
        <end position="1244"/>
    </location>
</feature>
<evidence type="ECO:0000259" key="12">
    <source>
        <dbReference type="PROSITE" id="PS50222"/>
    </source>
</evidence>
<keyword evidence="6" id="KW-0807">Transducer</keyword>
<feature type="domain" description="C2" evidence="10">
    <location>
        <begin position="746"/>
        <end position="877"/>
    </location>
</feature>
<evidence type="ECO:0000256" key="6">
    <source>
        <dbReference type="ARBA" id="ARBA00023224"/>
    </source>
</evidence>
<dbReference type="InterPro" id="IPR011993">
    <property type="entry name" value="PH-like_dom_sf"/>
</dbReference>
<dbReference type="SUPFAM" id="SSF49562">
    <property type="entry name" value="C2 domain (Calcium/lipid-binding domain, CaLB)"/>
    <property type="match status" value="1"/>
</dbReference>
<evidence type="ECO:0000256" key="9">
    <source>
        <dbReference type="SAM" id="MobiDB-lite"/>
    </source>
</evidence>
<dbReference type="Pfam" id="PF16457">
    <property type="entry name" value="PH_12"/>
    <property type="match status" value="1"/>
</dbReference>
<dbReference type="SMART" id="SM00054">
    <property type="entry name" value="EFh"/>
    <property type="match status" value="2"/>
</dbReference>
<dbReference type="PROSITE" id="PS50007">
    <property type="entry name" value="PIPLC_X_DOMAIN"/>
    <property type="match status" value="1"/>
</dbReference>
<feature type="compositionally biased region" description="Basic residues" evidence="9">
    <location>
        <begin position="924"/>
        <end position="935"/>
    </location>
</feature>
<dbReference type="Gene3D" id="2.60.40.150">
    <property type="entry name" value="C2 domain"/>
    <property type="match status" value="1"/>
</dbReference>
<feature type="region of interest" description="Disordered" evidence="9">
    <location>
        <begin position="1652"/>
        <end position="1675"/>
    </location>
</feature>
<feature type="domain" description="EF-hand" evidence="12">
    <location>
        <begin position="120"/>
        <end position="155"/>
    </location>
</feature>
<dbReference type="PROSITE" id="PS50004">
    <property type="entry name" value="C2"/>
    <property type="match status" value="1"/>
</dbReference>
<evidence type="ECO:0000256" key="5">
    <source>
        <dbReference type="ARBA" id="ARBA00023098"/>
    </source>
</evidence>
<feature type="region of interest" description="Disordered" evidence="9">
    <location>
        <begin position="1223"/>
        <end position="1253"/>
    </location>
</feature>
<dbReference type="InterPro" id="IPR001192">
    <property type="entry name" value="PI-PLC_fam"/>
</dbReference>
<keyword evidence="4 8" id="KW-0442">Lipid degradation</keyword>
<dbReference type="Proteomes" id="UP000694865">
    <property type="component" value="Unplaced"/>
</dbReference>
<dbReference type="InterPro" id="IPR000909">
    <property type="entry name" value="PLipase_C_PInositol-sp_X_dom"/>
</dbReference>
<keyword evidence="3" id="KW-0106">Calcium</keyword>
<feature type="compositionally biased region" description="Basic and acidic residues" evidence="9">
    <location>
        <begin position="1654"/>
        <end position="1675"/>
    </location>
</feature>
<proteinExistence type="predicted"/>
<feature type="compositionally biased region" description="Polar residues" evidence="9">
    <location>
        <begin position="598"/>
        <end position="611"/>
    </location>
</feature>
<feature type="compositionally biased region" description="Low complexity" evidence="9">
    <location>
        <begin position="1297"/>
        <end position="1313"/>
    </location>
</feature>
<dbReference type="InterPro" id="IPR035892">
    <property type="entry name" value="C2_domain_sf"/>
</dbReference>
<evidence type="ECO:0000313" key="13">
    <source>
        <dbReference type="Proteomes" id="UP000694865"/>
    </source>
</evidence>
<dbReference type="SMART" id="SM00149">
    <property type="entry name" value="PLCYc"/>
    <property type="match status" value="1"/>
</dbReference>
<feature type="region of interest" description="Disordered" evidence="9">
    <location>
        <begin position="917"/>
        <end position="966"/>
    </location>
</feature>
<feature type="region of interest" description="Disordered" evidence="9">
    <location>
        <begin position="485"/>
        <end position="511"/>
    </location>
</feature>
<keyword evidence="5 8" id="KW-0443">Lipid metabolism</keyword>
<dbReference type="RefSeq" id="XP_006820088.1">
    <property type="nucleotide sequence ID" value="XM_006820025.1"/>
</dbReference>
<dbReference type="InterPro" id="IPR002048">
    <property type="entry name" value="EF_hand_dom"/>
</dbReference>